<feature type="region of interest" description="Disordered" evidence="5">
    <location>
        <begin position="522"/>
        <end position="561"/>
    </location>
</feature>
<evidence type="ECO:0000256" key="1">
    <source>
        <dbReference type="ARBA" id="ARBA00022723"/>
    </source>
</evidence>
<feature type="compositionally biased region" description="Low complexity" evidence="5">
    <location>
        <begin position="96"/>
        <end position="113"/>
    </location>
</feature>
<evidence type="ECO:0000256" key="4">
    <source>
        <dbReference type="PROSITE-ProRule" id="PRU00509"/>
    </source>
</evidence>
<feature type="compositionally biased region" description="Polar residues" evidence="5">
    <location>
        <begin position="1"/>
        <end position="10"/>
    </location>
</feature>
<dbReference type="GO" id="GO:0008270">
    <property type="term" value="F:zinc ion binding"/>
    <property type="evidence" value="ECO:0007669"/>
    <property type="project" value="UniProtKB-KW"/>
</dbReference>
<feature type="region of interest" description="Disordered" evidence="5">
    <location>
        <begin position="1"/>
        <end position="71"/>
    </location>
</feature>
<dbReference type="GO" id="GO:0042393">
    <property type="term" value="F:histone binding"/>
    <property type="evidence" value="ECO:0007669"/>
    <property type="project" value="TreeGrafter"/>
</dbReference>
<dbReference type="GO" id="GO:0003682">
    <property type="term" value="F:chromatin binding"/>
    <property type="evidence" value="ECO:0007669"/>
    <property type="project" value="TreeGrafter"/>
</dbReference>
<dbReference type="SUPFAM" id="SSF47769">
    <property type="entry name" value="SAM/Pointed domain"/>
    <property type="match status" value="1"/>
</dbReference>
<feature type="region of interest" description="Disordered" evidence="5">
    <location>
        <begin position="83"/>
        <end position="230"/>
    </location>
</feature>
<keyword evidence="1" id="KW-0479">Metal-binding</keyword>
<feature type="compositionally biased region" description="Polar residues" evidence="5">
    <location>
        <begin position="135"/>
        <end position="147"/>
    </location>
</feature>
<feature type="domain" description="CXXC-type" evidence="6">
    <location>
        <begin position="224"/>
        <end position="271"/>
    </location>
</feature>
<feature type="compositionally biased region" description="Polar residues" evidence="5">
    <location>
        <begin position="204"/>
        <end position="222"/>
    </location>
</feature>
<dbReference type="PROSITE" id="PS51058">
    <property type="entry name" value="ZF_CXXC"/>
    <property type="match status" value="1"/>
</dbReference>
<feature type="compositionally biased region" description="Low complexity" evidence="5">
    <location>
        <begin position="528"/>
        <end position="547"/>
    </location>
</feature>
<keyword evidence="2 4" id="KW-0863">Zinc-finger</keyword>
<dbReference type="CDD" id="cd09509">
    <property type="entry name" value="SAM_Polycomb"/>
    <property type="match status" value="1"/>
</dbReference>
<dbReference type="InterPro" id="IPR013761">
    <property type="entry name" value="SAM/pointed_sf"/>
</dbReference>
<dbReference type="PANTHER" id="PTHR12247:SF131">
    <property type="entry name" value="LD05287P"/>
    <property type="match status" value="1"/>
</dbReference>
<feature type="region of interest" description="Disordered" evidence="5">
    <location>
        <begin position="579"/>
        <end position="626"/>
    </location>
</feature>
<dbReference type="GO" id="GO:0005634">
    <property type="term" value="C:nucleus"/>
    <property type="evidence" value="ECO:0007669"/>
    <property type="project" value="TreeGrafter"/>
</dbReference>
<gene>
    <name evidence="7" type="primary">105313871</name>
</gene>
<dbReference type="Pfam" id="PF02008">
    <property type="entry name" value="zf-CXXC"/>
    <property type="match status" value="1"/>
</dbReference>
<dbReference type="PANTHER" id="PTHR12247">
    <property type="entry name" value="POLYCOMB GROUP PROTEIN"/>
    <property type="match status" value="1"/>
</dbReference>
<dbReference type="GO" id="GO:0003677">
    <property type="term" value="F:DNA binding"/>
    <property type="evidence" value="ECO:0007669"/>
    <property type="project" value="InterPro"/>
</dbReference>
<evidence type="ECO:0000256" key="3">
    <source>
        <dbReference type="ARBA" id="ARBA00022833"/>
    </source>
</evidence>
<organism evidence="7 8">
    <name type="scientific">Amphimedon queenslandica</name>
    <name type="common">Sponge</name>
    <dbReference type="NCBI Taxonomy" id="400682"/>
    <lineage>
        <taxon>Eukaryota</taxon>
        <taxon>Metazoa</taxon>
        <taxon>Porifera</taxon>
        <taxon>Demospongiae</taxon>
        <taxon>Heteroscleromorpha</taxon>
        <taxon>Haplosclerida</taxon>
        <taxon>Niphatidae</taxon>
        <taxon>Amphimedon</taxon>
    </lineage>
</organism>
<dbReference type="Pfam" id="PF00536">
    <property type="entry name" value="SAM_1"/>
    <property type="match status" value="1"/>
</dbReference>
<accession>A0AAN0JGJ7</accession>
<dbReference type="InterPro" id="IPR050548">
    <property type="entry name" value="PcG_chromatin_remod_factors"/>
</dbReference>
<dbReference type="EnsemblMetazoa" id="XM_020000367.1">
    <property type="protein sequence ID" value="XP_019855926.1"/>
    <property type="gene ID" value="LOC105313871"/>
</dbReference>
<dbReference type="InterPro" id="IPR001660">
    <property type="entry name" value="SAM"/>
</dbReference>
<dbReference type="GO" id="GO:0045892">
    <property type="term" value="P:negative regulation of DNA-templated transcription"/>
    <property type="evidence" value="ECO:0007669"/>
    <property type="project" value="TreeGrafter"/>
</dbReference>
<dbReference type="Gene3D" id="1.10.150.50">
    <property type="entry name" value="Transcription Factor, Ets-1"/>
    <property type="match status" value="1"/>
</dbReference>
<dbReference type="SMART" id="SM00454">
    <property type="entry name" value="SAM"/>
    <property type="match status" value="1"/>
</dbReference>
<dbReference type="Proteomes" id="UP000007879">
    <property type="component" value="Unassembled WGS sequence"/>
</dbReference>
<reference evidence="8" key="1">
    <citation type="journal article" date="2010" name="Nature">
        <title>The Amphimedon queenslandica genome and the evolution of animal complexity.</title>
        <authorList>
            <person name="Srivastava M."/>
            <person name="Simakov O."/>
            <person name="Chapman J."/>
            <person name="Fahey B."/>
            <person name="Gauthier M.E."/>
            <person name="Mitros T."/>
            <person name="Richards G.S."/>
            <person name="Conaco C."/>
            <person name="Dacre M."/>
            <person name="Hellsten U."/>
            <person name="Larroux C."/>
            <person name="Putnam N.H."/>
            <person name="Stanke M."/>
            <person name="Adamska M."/>
            <person name="Darling A."/>
            <person name="Degnan S.M."/>
            <person name="Oakley T.H."/>
            <person name="Plachetzki D.C."/>
            <person name="Zhai Y."/>
            <person name="Adamski M."/>
            <person name="Calcino A."/>
            <person name="Cummins S.F."/>
            <person name="Goodstein D.M."/>
            <person name="Harris C."/>
            <person name="Jackson D.J."/>
            <person name="Leys S.P."/>
            <person name="Shu S."/>
            <person name="Woodcroft B.J."/>
            <person name="Vervoort M."/>
            <person name="Kosik K.S."/>
            <person name="Manning G."/>
            <person name="Degnan B.M."/>
            <person name="Rokhsar D.S."/>
        </authorList>
    </citation>
    <scope>NUCLEOTIDE SEQUENCE [LARGE SCALE GENOMIC DNA]</scope>
</reference>
<evidence type="ECO:0000256" key="5">
    <source>
        <dbReference type="SAM" id="MobiDB-lite"/>
    </source>
</evidence>
<evidence type="ECO:0000256" key="2">
    <source>
        <dbReference type="ARBA" id="ARBA00022771"/>
    </source>
</evidence>
<sequence length="713" mass="74571">MANTLSSTKEPASGEGKQVTFNPNPVTIPAGSAASATGRDKTTDALSNGSTGAEPLSSIKGTIPITDMTDPTKVKNVLVSSVVPLPVGGDHTYAKTTPTGDEGDDSSSSSDSSSESDTDTDPEKPTDDSGPGSAIISTNGTPLTVNPPSALISPVDTPTTTPKKRGRPRKNVATPQSVPPPKKTKANTKSGEPPLRSILKLGSSAPTTPVSKSSDSTASNAKKNIRRRGRGCGSCVGCVREDCGKCLYCLDKPKYGGPGRKKQRCALRSCSQFVSVGKRLPACYMNKMPDTPKTAAILTVAQHLVAAAAANNDNQSIPLATPIQASEPSPVQQETPIIKLTDGTFIDKAAGMAPDGDSLASLILASTDTVPLSGSSLSKVPPVSDETAGLSSFLASTSTPAKMKPLDPDSMKCVVCTRERKIKLAKTDKFCTLRCMKAWLEQNPGKNPDTAEPGETKNLLCMPPTTAIADQPRAIKKLLIDMALPGAQPFFASSLSPPKSVNIPPGAPPAATSTSSILTNASMLTPIGTPSGSSVASPAAPTASVGGVKRQPPADDTNQSVKKYKETSLTLTSSTKTIPTTSVAKTTSIKSGAPASNRRRGPNVKGSRKRKSDLTGAKAKKRNSKNYENRKLMKKDLPVDVSKWSIGDVKKFFESKPDCQPVLSLLEDQEIDGQALLLLSQDTMVKCLNIKLGPALKIMAHVDQLKQQQATHT</sequence>
<dbReference type="InterPro" id="IPR002857">
    <property type="entry name" value="Znf_CXXC"/>
</dbReference>
<feature type="compositionally biased region" description="Basic residues" evidence="5">
    <location>
        <begin position="597"/>
        <end position="611"/>
    </location>
</feature>
<protein>
    <recommendedName>
        <fullName evidence="6">CXXC-type domain-containing protein</fullName>
    </recommendedName>
</protein>
<keyword evidence="3" id="KW-0862">Zinc</keyword>
<evidence type="ECO:0000259" key="6">
    <source>
        <dbReference type="PROSITE" id="PS51058"/>
    </source>
</evidence>
<keyword evidence="8" id="KW-1185">Reference proteome</keyword>
<name>A0AAN0JGJ7_AMPQE</name>
<reference evidence="7" key="2">
    <citation type="submission" date="2024-06" db="UniProtKB">
        <authorList>
            <consortium name="EnsemblMetazoa"/>
        </authorList>
    </citation>
    <scope>IDENTIFICATION</scope>
</reference>
<evidence type="ECO:0000313" key="7">
    <source>
        <dbReference type="EnsemblMetazoa" id="XP_019855926.1"/>
    </source>
</evidence>
<proteinExistence type="predicted"/>
<dbReference type="AlphaFoldDB" id="A0AAN0JGJ7"/>
<evidence type="ECO:0000313" key="8">
    <source>
        <dbReference type="Proteomes" id="UP000007879"/>
    </source>
</evidence>